<evidence type="ECO:0000259" key="15">
    <source>
        <dbReference type="Pfam" id="PF07715"/>
    </source>
</evidence>
<feature type="domain" description="TonB-dependent receptor plug" evidence="15">
    <location>
        <begin position="54"/>
        <end position="163"/>
    </location>
</feature>
<comment type="subcellular location">
    <subcellularLocation>
        <location evidence="1 11">Cell outer membrane</location>
        <topology evidence="1 11">Multi-pass membrane protein</topology>
    </subcellularLocation>
</comment>
<evidence type="ECO:0000256" key="6">
    <source>
        <dbReference type="ARBA" id="ARBA00023004"/>
    </source>
</evidence>
<keyword evidence="16" id="KW-0675">Receptor</keyword>
<keyword evidence="4" id="KW-0410">Iron transport</keyword>
<evidence type="ECO:0000256" key="3">
    <source>
        <dbReference type="ARBA" id="ARBA00022452"/>
    </source>
</evidence>
<evidence type="ECO:0000256" key="7">
    <source>
        <dbReference type="ARBA" id="ARBA00023065"/>
    </source>
</evidence>
<feature type="chain" id="PRO_5037917517" evidence="13">
    <location>
        <begin position="18"/>
        <end position="758"/>
    </location>
</feature>
<evidence type="ECO:0000313" key="16">
    <source>
        <dbReference type="EMBL" id="GGD77176.1"/>
    </source>
</evidence>
<name>A0A916Z530_9SPHN</name>
<comment type="caution">
    <text evidence="16">The sequence shown here is derived from an EMBL/GenBank/DDBJ whole genome shotgun (WGS) entry which is preliminary data.</text>
</comment>
<keyword evidence="10 11" id="KW-0998">Cell outer membrane</keyword>
<keyword evidence="9 11" id="KW-0472">Membrane</keyword>
<keyword evidence="3 11" id="KW-1134">Transmembrane beta strand</keyword>
<dbReference type="GO" id="GO:0006826">
    <property type="term" value="P:iron ion transport"/>
    <property type="evidence" value="ECO:0007669"/>
    <property type="project" value="UniProtKB-KW"/>
</dbReference>
<comment type="similarity">
    <text evidence="11 12">Belongs to the TonB-dependent receptor family.</text>
</comment>
<evidence type="ECO:0000256" key="12">
    <source>
        <dbReference type="RuleBase" id="RU003357"/>
    </source>
</evidence>
<accession>A0A916Z530</accession>
<dbReference type="SUPFAM" id="SSF56935">
    <property type="entry name" value="Porins"/>
    <property type="match status" value="1"/>
</dbReference>
<dbReference type="Proteomes" id="UP000612349">
    <property type="component" value="Unassembled WGS sequence"/>
</dbReference>
<proteinExistence type="inferred from homology"/>
<evidence type="ECO:0000256" key="4">
    <source>
        <dbReference type="ARBA" id="ARBA00022496"/>
    </source>
</evidence>
<dbReference type="AlphaFoldDB" id="A0A916Z530"/>
<keyword evidence="5 11" id="KW-0812">Transmembrane</keyword>
<keyword evidence="8 12" id="KW-0798">TonB box</keyword>
<keyword evidence="2 11" id="KW-0813">Transport</keyword>
<dbReference type="PANTHER" id="PTHR32552:SF81">
    <property type="entry name" value="TONB-DEPENDENT OUTER MEMBRANE RECEPTOR"/>
    <property type="match status" value="1"/>
</dbReference>
<evidence type="ECO:0000259" key="14">
    <source>
        <dbReference type="Pfam" id="PF00593"/>
    </source>
</evidence>
<gene>
    <name evidence="16" type="primary">fyuA</name>
    <name evidence="16" type="ORF">GCM10010990_28590</name>
</gene>
<evidence type="ECO:0000256" key="5">
    <source>
        <dbReference type="ARBA" id="ARBA00022692"/>
    </source>
</evidence>
<feature type="domain" description="TonB-dependent receptor-like beta-barrel" evidence="14">
    <location>
        <begin position="272"/>
        <end position="724"/>
    </location>
</feature>
<evidence type="ECO:0000256" key="1">
    <source>
        <dbReference type="ARBA" id="ARBA00004571"/>
    </source>
</evidence>
<evidence type="ECO:0000256" key="10">
    <source>
        <dbReference type="ARBA" id="ARBA00023237"/>
    </source>
</evidence>
<organism evidence="16 17">
    <name type="scientific">Croceicoccus mobilis</name>
    <dbReference type="NCBI Taxonomy" id="1703339"/>
    <lineage>
        <taxon>Bacteria</taxon>
        <taxon>Pseudomonadati</taxon>
        <taxon>Pseudomonadota</taxon>
        <taxon>Alphaproteobacteria</taxon>
        <taxon>Sphingomonadales</taxon>
        <taxon>Erythrobacteraceae</taxon>
        <taxon>Croceicoccus</taxon>
    </lineage>
</organism>
<reference evidence="16" key="2">
    <citation type="submission" date="2020-09" db="EMBL/GenBank/DDBJ databases">
        <authorList>
            <person name="Sun Q."/>
            <person name="Zhou Y."/>
        </authorList>
    </citation>
    <scope>NUCLEOTIDE SEQUENCE</scope>
    <source>
        <strain evidence="16">CGMCC 1.15360</strain>
    </source>
</reference>
<dbReference type="InterPro" id="IPR039426">
    <property type="entry name" value="TonB-dep_rcpt-like"/>
</dbReference>
<dbReference type="EMBL" id="BMIP01000007">
    <property type="protein sequence ID" value="GGD77176.1"/>
    <property type="molecule type" value="Genomic_DNA"/>
</dbReference>
<keyword evidence="7" id="KW-0406">Ion transport</keyword>
<dbReference type="InterPro" id="IPR000531">
    <property type="entry name" value="Beta-barrel_TonB"/>
</dbReference>
<dbReference type="PROSITE" id="PS52016">
    <property type="entry name" value="TONB_DEPENDENT_REC_3"/>
    <property type="match status" value="1"/>
</dbReference>
<sequence>MSASALCTAMLPALAMAQSATTQDLPDDSSGQLDDSGIGDIVVYGERRSLGQSAQKVPIAITAMDPALLRSANTVDVTDLGALAPNVQTPTAGTTPGFPNFAIRGIGINSSIRSADPAVNVIQDGMVVAFLAGSLQSTFDLESVEVLRGPQGVLFGRNATGGAISLRTRRPQRDFQVLADVSYGNFNTLTANASVEGALGSDAVMGKLAVLYRRSDGMYKNTNDGIWEPASGNPSGEPITHETGRLGKLDQVTIKPTVLFEIGDKHTLTLFGQYQRNNDDDTSFPRNFSPDKGAAVPLQSVYGFTPTAEGYDTNIDDGGYYRLRAGHIIAELVNEFEGGAKLTTVAAWRRVKLDNSVNFYGGPVPLFYLIDNPERSTQRSVETRLNVPLTDDELDLTAGLFYLNYDMYLQENRRILSAAVPTETFNYIQGAFDQDVKALAAFVNVDWRPTDRLTISLGGRFSKDTKDFNGAPLTLCGGPGLTDCGQTFYRVKKSWTDFSPRAVVNYQATDGVMVYASYTQGYRSGNFNSRVNNSADFSAANFTPADPEDVEAYEVGIKSDLLDRRLRVNVAGFIQDYKDVQQVSTLNIAGSAPIQTLVNAASAEIKGLETEIILQPVRPLRLQANFGYTDAKFKSFNVPVPGVDDPKDLEFSRIPKYTVTFAANVSIPAGVNDIEGRVSYDYRSGFDSDLANSPELRVDGYGLLNANLTYVADNWSLGIWGRNLANVAYAEAKGRAFSYVEWGGQPRTFGVRVTGKFR</sequence>
<evidence type="ECO:0000256" key="11">
    <source>
        <dbReference type="PROSITE-ProRule" id="PRU01360"/>
    </source>
</evidence>
<feature type="signal peptide" evidence="13">
    <location>
        <begin position="1"/>
        <end position="17"/>
    </location>
</feature>
<evidence type="ECO:0000313" key="17">
    <source>
        <dbReference type="Proteomes" id="UP000612349"/>
    </source>
</evidence>
<dbReference type="PANTHER" id="PTHR32552">
    <property type="entry name" value="FERRICHROME IRON RECEPTOR-RELATED"/>
    <property type="match status" value="1"/>
</dbReference>
<keyword evidence="13" id="KW-0732">Signal</keyword>
<dbReference type="Pfam" id="PF00593">
    <property type="entry name" value="TonB_dep_Rec_b-barrel"/>
    <property type="match status" value="1"/>
</dbReference>
<evidence type="ECO:0000256" key="9">
    <source>
        <dbReference type="ARBA" id="ARBA00023136"/>
    </source>
</evidence>
<keyword evidence="17" id="KW-1185">Reference proteome</keyword>
<dbReference type="InterPro" id="IPR012910">
    <property type="entry name" value="Plug_dom"/>
</dbReference>
<dbReference type="GO" id="GO:0009279">
    <property type="term" value="C:cell outer membrane"/>
    <property type="evidence" value="ECO:0007669"/>
    <property type="project" value="UniProtKB-SubCell"/>
</dbReference>
<dbReference type="Gene3D" id="2.40.170.20">
    <property type="entry name" value="TonB-dependent receptor, beta-barrel domain"/>
    <property type="match status" value="1"/>
</dbReference>
<keyword evidence="6" id="KW-0408">Iron</keyword>
<reference evidence="16" key="1">
    <citation type="journal article" date="2014" name="Int. J. Syst. Evol. Microbiol.">
        <title>Complete genome sequence of Corynebacterium casei LMG S-19264T (=DSM 44701T), isolated from a smear-ripened cheese.</title>
        <authorList>
            <consortium name="US DOE Joint Genome Institute (JGI-PGF)"/>
            <person name="Walter F."/>
            <person name="Albersmeier A."/>
            <person name="Kalinowski J."/>
            <person name="Ruckert C."/>
        </authorList>
    </citation>
    <scope>NUCLEOTIDE SEQUENCE</scope>
    <source>
        <strain evidence="16">CGMCC 1.15360</strain>
    </source>
</reference>
<dbReference type="Pfam" id="PF07715">
    <property type="entry name" value="Plug"/>
    <property type="match status" value="1"/>
</dbReference>
<evidence type="ECO:0000256" key="13">
    <source>
        <dbReference type="SAM" id="SignalP"/>
    </source>
</evidence>
<protein>
    <submittedName>
        <fullName evidence="16">TonB-dependent receptor</fullName>
    </submittedName>
</protein>
<evidence type="ECO:0000256" key="2">
    <source>
        <dbReference type="ARBA" id="ARBA00022448"/>
    </source>
</evidence>
<dbReference type="InterPro" id="IPR036942">
    <property type="entry name" value="Beta-barrel_TonB_sf"/>
</dbReference>
<dbReference type="CDD" id="cd01347">
    <property type="entry name" value="ligand_gated_channel"/>
    <property type="match status" value="1"/>
</dbReference>
<evidence type="ECO:0000256" key="8">
    <source>
        <dbReference type="ARBA" id="ARBA00023077"/>
    </source>
</evidence>